<dbReference type="GO" id="GO:0004316">
    <property type="term" value="F:3-oxoacyl-[acyl-carrier-protein] reductase (NADPH) activity"/>
    <property type="evidence" value="ECO:0007669"/>
    <property type="project" value="UniProtKB-UniRule"/>
</dbReference>
<feature type="active site" description="Proton acceptor" evidence="11">
    <location>
        <position position="155"/>
    </location>
</feature>
<evidence type="ECO:0000256" key="6">
    <source>
        <dbReference type="ARBA" id="ARBA00022857"/>
    </source>
</evidence>
<evidence type="ECO:0000256" key="13">
    <source>
        <dbReference type="RuleBase" id="RU366074"/>
    </source>
</evidence>
<dbReference type="SMART" id="SM00822">
    <property type="entry name" value="PKS_KR"/>
    <property type="match status" value="1"/>
</dbReference>
<dbReference type="EMBL" id="ARZA01000145">
    <property type="protein sequence ID" value="EOD00561.1"/>
    <property type="molecule type" value="Genomic_DNA"/>
</dbReference>
<evidence type="ECO:0000256" key="1">
    <source>
        <dbReference type="ARBA" id="ARBA00002607"/>
    </source>
</evidence>
<comment type="catalytic activity">
    <reaction evidence="10 13">
        <text>a (3R)-hydroxyacyl-[ACP] + NADP(+) = a 3-oxoacyl-[ACP] + NADPH + H(+)</text>
        <dbReference type="Rhea" id="RHEA:17397"/>
        <dbReference type="Rhea" id="RHEA-COMP:9916"/>
        <dbReference type="Rhea" id="RHEA-COMP:9945"/>
        <dbReference type="ChEBI" id="CHEBI:15378"/>
        <dbReference type="ChEBI" id="CHEBI:57783"/>
        <dbReference type="ChEBI" id="CHEBI:58349"/>
        <dbReference type="ChEBI" id="CHEBI:78776"/>
        <dbReference type="ChEBI" id="CHEBI:78827"/>
        <dbReference type="EC" id="1.1.1.100"/>
    </reaction>
</comment>
<dbReference type="NCBIfam" id="NF004199">
    <property type="entry name" value="PRK05653.1-4"/>
    <property type="match status" value="1"/>
</dbReference>
<dbReference type="NCBIfam" id="TIGR01830">
    <property type="entry name" value="3oxo_ACP_reduc"/>
    <property type="match status" value="1"/>
</dbReference>
<dbReference type="PRINTS" id="PR00081">
    <property type="entry name" value="GDHRDH"/>
</dbReference>
<dbReference type="InterPro" id="IPR036291">
    <property type="entry name" value="NAD(P)-bd_dom_sf"/>
</dbReference>
<dbReference type="PANTHER" id="PTHR42879:SF2">
    <property type="entry name" value="3-OXOACYL-[ACYL-CARRIER-PROTEIN] REDUCTASE FABG"/>
    <property type="match status" value="1"/>
</dbReference>
<dbReference type="STRING" id="1304284.L21TH_1399"/>
<proteinExistence type="inferred from homology"/>
<dbReference type="InterPro" id="IPR050259">
    <property type="entry name" value="SDR"/>
</dbReference>
<keyword evidence="6 12" id="KW-0521">NADP</keyword>
<dbReference type="InterPro" id="IPR011284">
    <property type="entry name" value="3oxo_ACP_reduc"/>
</dbReference>
<accession>R1CPG8</accession>
<evidence type="ECO:0000256" key="4">
    <source>
        <dbReference type="ARBA" id="ARBA00022516"/>
    </source>
</evidence>
<dbReference type="Gene3D" id="3.40.50.720">
    <property type="entry name" value="NAD(P)-binding Rossmann-like Domain"/>
    <property type="match status" value="1"/>
</dbReference>
<evidence type="ECO:0000256" key="11">
    <source>
        <dbReference type="PIRSR" id="PIRSR611284-1"/>
    </source>
</evidence>
<dbReference type="NCBIfam" id="NF004197">
    <property type="entry name" value="PRK05653.1-1"/>
    <property type="match status" value="1"/>
</dbReference>
<dbReference type="GO" id="GO:0051287">
    <property type="term" value="F:NAD binding"/>
    <property type="evidence" value="ECO:0007669"/>
    <property type="project" value="UniProtKB-UniRule"/>
</dbReference>
<feature type="binding site" evidence="12">
    <location>
        <begin position="12"/>
        <end position="15"/>
    </location>
    <ligand>
        <name>NADP(+)</name>
        <dbReference type="ChEBI" id="CHEBI:58349"/>
    </ligand>
</feature>
<comment type="function">
    <text evidence="1 13">Catalyzes the NADPH-dependent reduction of beta-ketoacyl-ACP substrates to beta-hydroxyacyl-ACP products, the first reductive step in the elongation cycle of fatty acid biosynthesis.</text>
</comment>
<name>R1CPG8_9FIRM</name>
<dbReference type="PANTHER" id="PTHR42879">
    <property type="entry name" value="3-OXOACYL-(ACYL-CARRIER-PROTEIN) REDUCTASE"/>
    <property type="match status" value="1"/>
</dbReference>
<evidence type="ECO:0000256" key="12">
    <source>
        <dbReference type="PIRSR" id="PIRSR611284-2"/>
    </source>
</evidence>
<dbReference type="InterPro" id="IPR002347">
    <property type="entry name" value="SDR_fam"/>
</dbReference>
<keyword evidence="16" id="KW-1185">Reference proteome</keyword>
<feature type="binding site" evidence="12">
    <location>
        <begin position="155"/>
        <end position="159"/>
    </location>
    <ligand>
        <name>NADP(+)</name>
        <dbReference type="ChEBI" id="CHEBI:58349"/>
    </ligand>
</feature>
<dbReference type="PROSITE" id="PS00061">
    <property type="entry name" value="ADH_SHORT"/>
    <property type="match status" value="1"/>
</dbReference>
<feature type="domain" description="Ketoreductase" evidence="14">
    <location>
        <begin position="6"/>
        <end position="186"/>
    </location>
</feature>
<keyword evidence="8 13" id="KW-0443">Lipid metabolism</keyword>
<protein>
    <recommendedName>
        <fullName evidence="13">3-oxoacyl-[acyl-carrier-protein] reductase</fullName>
        <ecNumber evidence="13">1.1.1.100</ecNumber>
    </recommendedName>
</protein>
<dbReference type="UniPathway" id="UPA00094"/>
<evidence type="ECO:0000256" key="3">
    <source>
        <dbReference type="ARBA" id="ARBA00006484"/>
    </source>
</evidence>
<sequence>MDLKGKVALITGGSRGIGKAIAIKLASLGADIIINYVSSEQRAKDVVKEIESVGRKGLAVKADVSKMEEAKNLIDAAIKEFGKIDILVNNAGITKDNLLMRMSEEEWDAVLNINLKGTFNVTKSIIRKMIKQKNGSIINISSVVGLTGNAGQCNYSASKAGIVGFTKSLAKEVGKKNIRVNAIAPGFIQTDMTDKLPDKIKEEYIKNIPLNKLGEPDDIANMVAFLASDLSKYITGQVLTVDGGMTI</sequence>
<dbReference type="NCBIfam" id="NF004198">
    <property type="entry name" value="PRK05653.1-3"/>
    <property type="match status" value="1"/>
</dbReference>
<keyword evidence="5 13" id="KW-0276">Fatty acid metabolism</keyword>
<dbReference type="PRINTS" id="PR00080">
    <property type="entry name" value="SDRFAMILY"/>
</dbReference>
<reference evidence="15 16" key="1">
    <citation type="journal article" date="2015" name="Geomicrobiol. J.">
        <title>Caldisalinibacter kiritimatiensis gen. nov., sp. nov., a moderately thermohalophilic thiosulfate-reducing bacterium from a hypersaline microbial mat.</title>
        <authorList>
            <person name="Ben Hania W."/>
            <person name="Joseph M."/>
            <person name="Fiebig A."/>
            <person name="Bunk B."/>
            <person name="Klenk H.-P."/>
            <person name="Fardeau M.-L."/>
            <person name="Spring S."/>
        </authorList>
    </citation>
    <scope>NUCLEOTIDE SEQUENCE [LARGE SCALE GENOMIC DNA]</scope>
    <source>
        <strain evidence="15 16">L21-TH-D2</strain>
    </source>
</reference>
<evidence type="ECO:0000313" key="16">
    <source>
        <dbReference type="Proteomes" id="UP000013378"/>
    </source>
</evidence>
<dbReference type="OrthoDB" id="9803333at2"/>
<feature type="binding site" evidence="12">
    <location>
        <position position="90"/>
    </location>
    <ligand>
        <name>NADP(+)</name>
        <dbReference type="ChEBI" id="CHEBI:58349"/>
    </ligand>
</feature>
<dbReference type="InterPro" id="IPR020904">
    <property type="entry name" value="Sc_DH/Rdtase_CS"/>
</dbReference>
<evidence type="ECO:0000256" key="2">
    <source>
        <dbReference type="ARBA" id="ARBA00005194"/>
    </source>
</evidence>
<gene>
    <name evidence="15" type="ORF">L21TH_1399</name>
</gene>
<dbReference type="InterPro" id="IPR057326">
    <property type="entry name" value="KR_dom"/>
</dbReference>
<dbReference type="AlphaFoldDB" id="R1CPG8"/>
<dbReference type="PATRIC" id="fig|1304284.3.peg.1369"/>
<evidence type="ECO:0000256" key="10">
    <source>
        <dbReference type="ARBA" id="ARBA00048508"/>
    </source>
</evidence>
<dbReference type="EC" id="1.1.1.100" evidence="13"/>
<dbReference type="NCBIfam" id="NF009466">
    <property type="entry name" value="PRK12826.1-2"/>
    <property type="match status" value="1"/>
</dbReference>
<evidence type="ECO:0000256" key="9">
    <source>
        <dbReference type="ARBA" id="ARBA00023160"/>
    </source>
</evidence>
<comment type="caution">
    <text evidence="15">The sequence shown here is derived from an EMBL/GenBank/DDBJ whole genome shotgun (WGS) entry which is preliminary data.</text>
</comment>
<feature type="binding site" evidence="12">
    <location>
        <position position="188"/>
    </location>
    <ligand>
        <name>NADP(+)</name>
        <dbReference type="ChEBI" id="CHEBI:58349"/>
    </ligand>
</feature>
<keyword evidence="9 13" id="KW-0275">Fatty acid biosynthesis</keyword>
<organism evidence="15 16">
    <name type="scientific">Caldisalinibacter kiritimatiensis</name>
    <dbReference type="NCBI Taxonomy" id="1304284"/>
    <lineage>
        <taxon>Bacteria</taxon>
        <taxon>Bacillati</taxon>
        <taxon>Bacillota</taxon>
        <taxon>Tissierellia</taxon>
        <taxon>Tissierellales</taxon>
        <taxon>Thermohalobacteraceae</taxon>
        <taxon>Caldisalinibacter</taxon>
    </lineage>
</organism>
<dbReference type="Pfam" id="PF13561">
    <property type="entry name" value="adh_short_C2"/>
    <property type="match status" value="1"/>
</dbReference>
<evidence type="ECO:0000259" key="14">
    <source>
        <dbReference type="SMART" id="SM00822"/>
    </source>
</evidence>
<dbReference type="eggNOG" id="COG1028">
    <property type="taxonomic scope" value="Bacteria"/>
</dbReference>
<evidence type="ECO:0000256" key="5">
    <source>
        <dbReference type="ARBA" id="ARBA00022832"/>
    </source>
</evidence>
<dbReference type="NCBIfam" id="NF047420">
    <property type="entry name" value="EF_P_mod_YmfI"/>
    <property type="match status" value="1"/>
</dbReference>
<dbReference type="GO" id="GO:0006633">
    <property type="term" value="P:fatty acid biosynthetic process"/>
    <property type="evidence" value="ECO:0007669"/>
    <property type="project" value="UniProtKB-UniPathway"/>
</dbReference>
<dbReference type="SUPFAM" id="SSF51735">
    <property type="entry name" value="NAD(P)-binding Rossmann-fold domains"/>
    <property type="match status" value="1"/>
</dbReference>
<dbReference type="NCBIfam" id="NF005559">
    <property type="entry name" value="PRK07231.1"/>
    <property type="match status" value="1"/>
</dbReference>
<comment type="similarity">
    <text evidence="3 13">Belongs to the short-chain dehydrogenases/reductases (SDR) family.</text>
</comment>
<dbReference type="CDD" id="cd05333">
    <property type="entry name" value="BKR_SDR_c"/>
    <property type="match status" value="1"/>
</dbReference>
<dbReference type="Proteomes" id="UP000013378">
    <property type="component" value="Unassembled WGS sequence"/>
</dbReference>
<evidence type="ECO:0000313" key="15">
    <source>
        <dbReference type="EMBL" id="EOD00561.1"/>
    </source>
</evidence>
<evidence type="ECO:0000256" key="8">
    <source>
        <dbReference type="ARBA" id="ARBA00023098"/>
    </source>
</evidence>
<keyword evidence="4 13" id="KW-0444">Lipid biosynthesis</keyword>
<keyword evidence="7 13" id="KW-0560">Oxidoreductase</keyword>
<comment type="subunit">
    <text evidence="13">Homotetramer.</text>
</comment>
<dbReference type="FunFam" id="3.40.50.720:FF:000037">
    <property type="entry name" value="3-oxoacyl-[acyl-carrier-protein] reductase FabG"/>
    <property type="match status" value="1"/>
</dbReference>
<dbReference type="RefSeq" id="WP_006312639.1">
    <property type="nucleotide sequence ID" value="NZ_ARZA01000145.1"/>
</dbReference>
<evidence type="ECO:0000256" key="7">
    <source>
        <dbReference type="ARBA" id="ARBA00023002"/>
    </source>
</evidence>
<comment type="pathway">
    <text evidence="2 13">Lipid metabolism; fatty acid biosynthesis.</text>
</comment>